<keyword evidence="3" id="KW-1185">Reference proteome</keyword>
<comment type="caution">
    <text evidence="2">The sequence shown here is derived from an EMBL/GenBank/DDBJ whole genome shotgun (WGS) entry which is preliminary data.</text>
</comment>
<organism evidence="2 3">
    <name type="scientific">Chlorella sorokiniana</name>
    <name type="common">Freshwater green alga</name>
    <dbReference type="NCBI Taxonomy" id="3076"/>
    <lineage>
        <taxon>Eukaryota</taxon>
        <taxon>Viridiplantae</taxon>
        <taxon>Chlorophyta</taxon>
        <taxon>core chlorophytes</taxon>
        <taxon>Trebouxiophyceae</taxon>
        <taxon>Chlorellales</taxon>
        <taxon>Chlorellaceae</taxon>
        <taxon>Chlorella clade</taxon>
        <taxon>Chlorella</taxon>
    </lineage>
</organism>
<feature type="compositionally biased region" description="Acidic residues" evidence="1">
    <location>
        <begin position="804"/>
        <end position="832"/>
    </location>
</feature>
<evidence type="ECO:0000256" key="1">
    <source>
        <dbReference type="SAM" id="MobiDB-lite"/>
    </source>
</evidence>
<gene>
    <name evidence="2" type="ORF">C2E21_4941</name>
</gene>
<dbReference type="EMBL" id="LHPG02000009">
    <property type="protein sequence ID" value="PRW56260.1"/>
    <property type="molecule type" value="Genomic_DNA"/>
</dbReference>
<dbReference type="InterPro" id="IPR011989">
    <property type="entry name" value="ARM-like"/>
</dbReference>
<name>A0A2P6TQE9_CHLSO</name>
<dbReference type="AlphaFoldDB" id="A0A2P6TQE9"/>
<accession>A0A2P6TQE9</accession>
<dbReference type="Proteomes" id="UP000239899">
    <property type="component" value="Unassembled WGS sequence"/>
</dbReference>
<protein>
    <submittedName>
        <fullName evidence="2">Uncharacterized protein</fullName>
    </submittedName>
</protein>
<feature type="compositionally biased region" description="Low complexity" evidence="1">
    <location>
        <begin position="443"/>
        <end position="457"/>
    </location>
</feature>
<feature type="region of interest" description="Disordered" evidence="1">
    <location>
        <begin position="796"/>
        <end position="832"/>
    </location>
</feature>
<dbReference type="Gene3D" id="1.25.10.10">
    <property type="entry name" value="Leucine-rich Repeat Variant"/>
    <property type="match status" value="1"/>
</dbReference>
<evidence type="ECO:0000313" key="3">
    <source>
        <dbReference type="Proteomes" id="UP000239899"/>
    </source>
</evidence>
<feature type="region of interest" description="Disordered" evidence="1">
    <location>
        <begin position="443"/>
        <end position="526"/>
    </location>
</feature>
<proteinExistence type="predicted"/>
<sequence>MEVWLTACGTPEEGEARQPLERFMQIWEPLQAREMFIAVLRGTLARWREEEEDGGMECLLSTLPALASDSTNEGSLPPGCRSVACLELAAALDEILADAWDQDTRTAFNELAEDLVSSPAFEVVLGVLRSMLAGAEPPEELAKLRIMLERSRLLALVDQLLFFEQDGDREQQHAYQACMASLSFPALARLVSPSQLCFEVQPRLEGKPRMQPTLNSSAVSCLEWWLCYSPGREEEELPAELCLGLLQRLTALMAAHMPIATAASEMCGMLGVMVAVLDKCLEVVEPFFQSDACTIMAQATAACLRRARLAQFGQRRGTFAAGEHSALPVPAVRALQHMQNTILCAEELPEDEDGAVHVPPALLAAFTCLREATAGSWSGDLEVAVPTFFVAARMGVLRRLASAAAPLASDAWVEAAEGIVAADAPLVELVVSMAQEGAEAAAAAAASETSSESSSRGSIGGSSEEDAGSPGSVKEGSELDAEAAPNEASEQGHEKGAGAAGGVSEDNAEGGEEGAGAADSCSESSREGEGSCFHSSSLVASCLLLRSMARSAYTTAKAEPAVGFLRRFVQLAGTGSEVAWCAQLLLRPVLLVLSKVLPTVPLDKQEPALAAMSAAVQAAVALPPDPAWDCTAALVAALQAIAAGAGSTIPGGTLVRHFLSADCLPAVMRCLQHGSALLQQGGSAAASGRQLVDQALRIAVLLSFPAFQRPKDGLGIVVVRQQVPSLLRQAALQLATAISPAELLQVAVLAEGQPPAPGPAPASQPLLGAVVLGAVAAAQGQQAQQAQQAQQQAQQQAVAAGGEADGEVEQGEGEDAAAGEEDAAGEGDEEDVEAQMADLVHHALGELMALLFGLNIGAGGSTQGPPRNHLAEEALLLAAAATLHCPAARAALLGQPGALDCLVAMLRRCCSHATQDQQASFCATLIGALDWHGDSAAQQLVDAGTVDAVLHALHVALSRTQPAPALVEPAFAILRTACFATLAALASQAGPAGRLLCQAIVADSGLLEAVRQAAERPPNASVRAMLSTVLEVAAAVAGGMPRDAVVAQHARALQQVAAYASDAPCGVYADLTRPAQMVHVCAAQLGAGRLPFSGTGVVAGLDSAAACFYLILNSTPSNTEELGIETDQTIADLLRATSVLPPLLACLRWLVREAQEAAPHVPVATLLTTQQHVLVLTLCVAERGPRCAALVAQAGGRSVAEAILKISDPPSAGEEQEACCVAARRLGTLMIQGEGAAPF</sequence>
<reference evidence="2 3" key="1">
    <citation type="journal article" date="2018" name="Plant J.">
        <title>Genome sequences of Chlorella sorokiniana UTEX 1602 and Micractinium conductrix SAG 241.80: implications to maltose excretion by a green alga.</title>
        <authorList>
            <person name="Arriola M.B."/>
            <person name="Velmurugan N."/>
            <person name="Zhang Y."/>
            <person name="Plunkett M.H."/>
            <person name="Hondzo H."/>
            <person name="Barney B.M."/>
        </authorList>
    </citation>
    <scope>NUCLEOTIDE SEQUENCE [LARGE SCALE GENOMIC DNA]</scope>
    <source>
        <strain evidence="3">UTEX 1602</strain>
    </source>
</reference>
<evidence type="ECO:0000313" key="2">
    <source>
        <dbReference type="EMBL" id="PRW56260.1"/>
    </source>
</evidence>